<dbReference type="Proteomes" id="UP001320460">
    <property type="component" value="Chromosome"/>
</dbReference>
<dbReference type="EMBL" id="AP025334">
    <property type="protein sequence ID" value="BDD50754.1"/>
    <property type="molecule type" value="Genomic_DNA"/>
</dbReference>
<keyword evidence="2" id="KW-1185">Reference proteome</keyword>
<proteinExistence type="predicted"/>
<name>A0ABN6LNL7_9ENTR</name>
<accession>A0ABN6LNL7</accession>
<protein>
    <submittedName>
        <fullName evidence="1">Uncharacterized protein</fullName>
    </submittedName>
</protein>
<reference evidence="1 2" key="1">
    <citation type="submission" date="2021-12" db="EMBL/GenBank/DDBJ databases">
        <title>Complete genome sequence of Phytobacter diazotrophicus TA9734.</title>
        <authorList>
            <person name="Kubota H."/>
            <person name="Nakayama Y."/>
            <person name="Ariyoshi T."/>
        </authorList>
    </citation>
    <scope>NUCLEOTIDE SEQUENCE [LARGE SCALE GENOMIC DNA]</scope>
    <source>
        <strain evidence="1 2">TA9734</strain>
    </source>
</reference>
<sequence>MVRPSGLEPPTPTMSRWCSNQLSYGRTKEMVRSIGLEPTTPTMSRWCSNQLSYERIVVPDNGDEY</sequence>
<gene>
    <name evidence="1" type="ORF">PDTA9734_22410</name>
</gene>
<evidence type="ECO:0000313" key="1">
    <source>
        <dbReference type="EMBL" id="BDD50754.1"/>
    </source>
</evidence>
<organism evidence="1 2">
    <name type="scientific">Phytobacter diazotrophicus</name>
    <dbReference type="NCBI Taxonomy" id="395631"/>
    <lineage>
        <taxon>Bacteria</taxon>
        <taxon>Pseudomonadati</taxon>
        <taxon>Pseudomonadota</taxon>
        <taxon>Gammaproteobacteria</taxon>
        <taxon>Enterobacterales</taxon>
        <taxon>Enterobacteriaceae</taxon>
        <taxon>Phytobacter</taxon>
    </lineage>
</organism>
<evidence type="ECO:0000313" key="2">
    <source>
        <dbReference type="Proteomes" id="UP001320460"/>
    </source>
</evidence>